<feature type="transmembrane region" description="Helical" evidence="1">
    <location>
        <begin position="12"/>
        <end position="34"/>
    </location>
</feature>
<protein>
    <submittedName>
        <fullName evidence="2">Uncharacterized protein</fullName>
    </submittedName>
</protein>
<organism evidence="2 3">
    <name type="scientific">Mycobacterium palustre</name>
    <dbReference type="NCBI Taxonomy" id="153971"/>
    <lineage>
        <taxon>Bacteria</taxon>
        <taxon>Bacillati</taxon>
        <taxon>Actinomycetota</taxon>
        <taxon>Actinomycetes</taxon>
        <taxon>Mycobacteriales</taxon>
        <taxon>Mycobacteriaceae</taxon>
        <taxon>Mycobacterium</taxon>
        <taxon>Mycobacterium simiae complex</taxon>
    </lineage>
</organism>
<keyword evidence="1" id="KW-0812">Transmembrane</keyword>
<evidence type="ECO:0000256" key="1">
    <source>
        <dbReference type="SAM" id="Phobius"/>
    </source>
</evidence>
<evidence type="ECO:0000313" key="2">
    <source>
        <dbReference type="EMBL" id="ORW28190.1"/>
    </source>
</evidence>
<accession>A0A1X1ZVP1</accession>
<reference evidence="2 3" key="1">
    <citation type="submission" date="2016-01" db="EMBL/GenBank/DDBJ databases">
        <title>The new phylogeny of the genus Mycobacterium.</title>
        <authorList>
            <person name="Tarcisio F."/>
            <person name="Conor M."/>
            <person name="Antonella G."/>
            <person name="Elisabetta G."/>
            <person name="Giulia F.S."/>
            <person name="Sara T."/>
            <person name="Anna F."/>
            <person name="Clotilde B."/>
            <person name="Roberto B."/>
            <person name="Veronica D.S."/>
            <person name="Fabio R."/>
            <person name="Monica P."/>
            <person name="Olivier J."/>
            <person name="Enrico T."/>
            <person name="Nicola S."/>
        </authorList>
    </citation>
    <scope>NUCLEOTIDE SEQUENCE [LARGE SCALE GENOMIC DNA]</scope>
    <source>
        <strain evidence="2 3">DSM 44572</strain>
    </source>
</reference>
<comment type="caution">
    <text evidence="2">The sequence shown here is derived from an EMBL/GenBank/DDBJ whole genome shotgun (WGS) entry which is preliminary data.</text>
</comment>
<dbReference type="EMBL" id="LQPJ01000064">
    <property type="protein sequence ID" value="ORW28190.1"/>
    <property type="molecule type" value="Genomic_DNA"/>
</dbReference>
<keyword evidence="1" id="KW-0472">Membrane</keyword>
<proteinExistence type="predicted"/>
<keyword evidence="3" id="KW-1185">Reference proteome</keyword>
<dbReference type="STRING" id="153971.AWC19_27530"/>
<gene>
    <name evidence="2" type="ORF">AWC19_27530</name>
</gene>
<sequence length="108" mass="12354">MFVGLPGLYTLVAIMLVYPWFTIPATIIVCAVLLNRAARKRAAIAARADHEYREMMVRAMQQPGRPALDAEGLRRAAWQPDVAVRPSRPAPWHVVTQWPTEQFRRMTR</sequence>
<name>A0A1X1ZVP1_9MYCO</name>
<keyword evidence="1" id="KW-1133">Transmembrane helix</keyword>
<evidence type="ECO:0000313" key="3">
    <source>
        <dbReference type="Proteomes" id="UP000193529"/>
    </source>
</evidence>
<dbReference type="Proteomes" id="UP000193529">
    <property type="component" value="Unassembled WGS sequence"/>
</dbReference>
<dbReference type="AlphaFoldDB" id="A0A1X1ZVP1"/>